<dbReference type="EMBL" id="CP029834">
    <property type="protein sequence ID" value="AWU97546.1"/>
    <property type="molecule type" value="Genomic_DNA"/>
</dbReference>
<keyword evidence="1" id="KW-0614">Plasmid</keyword>
<gene>
    <name evidence="1" type="ORF">DM194_24900</name>
</gene>
<dbReference type="RefSeq" id="WP_111070349.1">
    <property type="nucleotide sequence ID" value="NZ_CP029834.1"/>
</dbReference>
<evidence type="ECO:0000313" key="1">
    <source>
        <dbReference type="EMBL" id="AWU97546.1"/>
    </source>
</evidence>
<keyword evidence="2" id="KW-1185">Reference proteome</keyword>
<reference evidence="1 2" key="1">
    <citation type="submission" date="2018-06" db="EMBL/GenBank/DDBJ databases">
        <title>Complete genome sequencing of Azospirillum sp. M2T2B2.</title>
        <authorList>
            <person name="Heo J."/>
            <person name="Kim S.-J."/>
            <person name="Kwon S.-W."/>
            <person name="Anandham R."/>
        </authorList>
    </citation>
    <scope>NUCLEOTIDE SEQUENCE [LARGE SCALE GENOMIC DNA]</scope>
    <source>
        <strain evidence="1 2">M2T2B2</strain>
        <plasmid evidence="1 2">unnamed4</plasmid>
    </source>
</reference>
<protein>
    <submittedName>
        <fullName evidence="1">Uncharacterized protein</fullName>
    </submittedName>
</protein>
<sequence>MTSFDPDMPFENATPIGRPGGVLWFNDRAGLAQARTLAGWITLLAEDRGLDDRQLAAVTGLDPEDVRAVRDGAVAMLPPRLLNHALARLEGRNDEGRLQ</sequence>
<dbReference type="Proteomes" id="UP000249605">
    <property type="component" value="Plasmid unnamed4"/>
</dbReference>
<organism evidence="1 2">
    <name type="scientific">Azospirillum ramasamyi</name>
    <dbReference type="NCBI Taxonomy" id="682998"/>
    <lineage>
        <taxon>Bacteria</taxon>
        <taxon>Pseudomonadati</taxon>
        <taxon>Pseudomonadota</taxon>
        <taxon>Alphaproteobacteria</taxon>
        <taxon>Rhodospirillales</taxon>
        <taxon>Azospirillaceae</taxon>
        <taxon>Azospirillum</taxon>
    </lineage>
</organism>
<dbReference type="AlphaFoldDB" id="A0A2U9SFS8"/>
<dbReference type="OrthoDB" id="7307224at2"/>
<geneLocation type="plasmid" evidence="1 2">
    <name>unnamed4</name>
</geneLocation>
<dbReference type="KEGG" id="azm:DM194_24900"/>
<name>A0A2U9SFS8_9PROT</name>
<accession>A0A2U9SFS8</accession>
<proteinExistence type="predicted"/>
<evidence type="ECO:0000313" key="2">
    <source>
        <dbReference type="Proteomes" id="UP000249605"/>
    </source>
</evidence>